<evidence type="ECO:0000313" key="2">
    <source>
        <dbReference type="Proteomes" id="UP000015241"/>
    </source>
</evidence>
<gene>
    <name evidence="1" type="ORF">FOMPIDRAFT_1022962</name>
</gene>
<keyword evidence="2" id="KW-1185">Reference proteome</keyword>
<accession>S8EFW1</accession>
<dbReference type="InParanoid" id="S8EFW1"/>
<dbReference type="HOGENOM" id="CLU_2236632_0_0_1"/>
<organism evidence="1 2">
    <name type="scientific">Fomitopsis schrenkii</name>
    <name type="common">Brown rot fungus</name>
    <dbReference type="NCBI Taxonomy" id="2126942"/>
    <lineage>
        <taxon>Eukaryota</taxon>
        <taxon>Fungi</taxon>
        <taxon>Dikarya</taxon>
        <taxon>Basidiomycota</taxon>
        <taxon>Agaricomycotina</taxon>
        <taxon>Agaricomycetes</taxon>
        <taxon>Polyporales</taxon>
        <taxon>Fomitopsis</taxon>
    </lineage>
</organism>
<evidence type="ECO:0000313" key="1">
    <source>
        <dbReference type="EMBL" id="EPT02114.1"/>
    </source>
</evidence>
<dbReference type="EMBL" id="KE504137">
    <property type="protein sequence ID" value="EPT02114.1"/>
    <property type="molecule type" value="Genomic_DNA"/>
</dbReference>
<sequence length="105" mass="11627">MCHNLTIASTPTSRARSPAVIYNRECLAKEKDITPCPKKALSDVHKVEDVVYFRLFNGCCVYNVGDHEYVGHTVLKQKNESRQNSSSSSSSLIMRIIASLEGSGH</sequence>
<proteinExistence type="predicted"/>
<reference evidence="1 2" key="1">
    <citation type="journal article" date="2012" name="Science">
        <title>The Paleozoic origin of enzymatic lignin decomposition reconstructed from 31 fungal genomes.</title>
        <authorList>
            <person name="Floudas D."/>
            <person name="Binder M."/>
            <person name="Riley R."/>
            <person name="Barry K."/>
            <person name="Blanchette R.A."/>
            <person name="Henrissat B."/>
            <person name="Martinez A.T."/>
            <person name="Otillar R."/>
            <person name="Spatafora J.W."/>
            <person name="Yadav J.S."/>
            <person name="Aerts A."/>
            <person name="Benoit I."/>
            <person name="Boyd A."/>
            <person name="Carlson A."/>
            <person name="Copeland A."/>
            <person name="Coutinho P.M."/>
            <person name="de Vries R.P."/>
            <person name="Ferreira P."/>
            <person name="Findley K."/>
            <person name="Foster B."/>
            <person name="Gaskell J."/>
            <person name="Glotzer D."/>
            <person name="Gorecki P."/>
            <person name="Heitman J."/>
            <person name="Hesse C."/>
            <person name="Hori C."/>
            <person name="Igarashi K."/>
            <person name="Jurgens J.A."/>
            <person name="Kallen N."/>
            <person name="Kersten P."/>
            <person name="Kohler A."/>
            <person name="Kuees U."/>
            <person name="Kumar T.K.A."/>
            <person name="Kuo A."/>
            <person name="LaButti K."/>
            <person name="Larrondo L.F."/>
            <person name="Lindquist E."/>
            <person name="Ling A."/>
            <person name="Lombard V."/>
            <person name="Lucas S."/>
            <person name="Lundell T."/>
            <person name="Martin R."/>
            <person name="McLaughlin D.J."/>
            <person name="Morgenstern I."/>
            <person name="Morin E."/>
            <person name="Murat C."/>
            <person name="Nagy L.G."/>
            <person name="Nolan M."/>
            <person name="Ohm R.A."/>
            <person name="Patyshakuliyeva A."/>
            <person name="Rokas A."/>
            <person name="Ruiz-Duenas F.J."/>
            <person name="Sabat G."/>
            <person name="Salamov A."/>
            <person name="Samejima M."/>
            <person name="Schmutz J."/>
            <person name="Slot J.C."/>
            <person name="St John F."/>
            <person name="Stenlid J."/>
            <person name="Sun H."/>
            <person name="Sun S."/>
            <person name="Syed K."/>
            <person name="Tsang A."/>
            <person name="Wiebenga A."/>
            <person name="Young D."/>
            <person name="Pisabarro A."/>
            <person name="Eastwood D.C."/>
            <person name="Martin F."/>
            <person name="Cullen D."/>
            <person name="Grigoriev I.V."/>
            <person name="Hibbett D.S."/>
        </authorList>
    </citation>
    <scope>NUCLEOTIDE SEQUENCE</scope>
    <source>
        <strain evidence="2">FP-58527</strain>
    </source>
</reference>
<dbReference type="Proteomes" id="UP000015241">
    <property type="component" value="Unassembled WGS sequence"/>
</dbReference>
<name>S8EFW1_FOMSC</name>
<dbReference type="AlphaFoldDB" id="S8EFW1"/>
<protein>
    <submittedName>
        <fullName evidence="1">Uncharacterized protein</fullName>
    </submittedName>
</protein>